<evidence type="ECO:0000256" key="4">
    <source>
        <dbReference type="ARBA" id="ARBA00022857"/>
    </source>
</evidence>
<dbReference type="CDD" id="cd05213">
    <property type="entry name" value="NAD_bind_Glutamyl_tRNA_reduct"/>
    <property type="match status" value="1"/>
</dbReference>
<feature type="binding site" evidence="9 11">
    <location>
        <begin position="49"/>
        <end position="52"/>
    </location>
    <ligand>
        <name>substrate</name>
    </ligand>
</feature>
<evidence type="ECO:0000256" key="12">
    <source>
        <dbReference type="PIRSR" id="PIRSR000445-3"/>
    </source>
</evidence>
<protein>
    <recommendedName>
        <fullName evidence="8 9">Glutamyl-tRNA reductase</fullName>
        <shortName evidence="9">GluTR</shortName>
        <ecNumber evidence="3 9">1.2.1.70</ecNumber>
    </recommendedName>
</protein>
<dbReference type="Pfam" id="PF01488">
    <property type="entry name" value="Shikimate_DH"/>
    <property type="match status" value="1"/>
</dbReference>
<feature type="site" description="Important for activity" evidence="9 13">
    <location>
        <position position="98"/>
    </location>
</feature>
<keyword evidence="4 9" id="KW-0521">NADP</keyword>
<keyword evidence="6 9" id="KW-0627">Porphyrin biosynthesis</keyword>
<gene>
    <name evidence="9" type="primary">hemA</name>
    <name evidence="18" type="ORF">IRI77_03825</name>
</gene>
<evidence type="ECO:0000256" key="1">
    <source>
        <dbReference type="ARBA" id="ARBA00005059"/>
    </source>
</evidence>
<evidence type="ECO:0000256" key="14">
    <source>
        <dbReference type="RuleBase" id="RU000584"/>
    </source>
</evidence>
<dbReference type="FunFam" id="3.30.460.30:FF:000001">
    <property type="entry name" value="Glutamyl-tRNA reductase"/>
    <property type="match status" value="1"/>
</dbReference>
<name>A0A7S7NSU5_PALFE</name>
<dbReference type="GO" id="GO:0019353">
    <property type="term" value="P:protoporphyrinogen IX biosynthetic process from glutamate"/>
    <property type="evidence" value="ECO:0007669"/>
    <property type="project" value="TreeGrafter"/>
</dbReference>
<feature type="binding site" evidence="9 11">
    <location>
        <position position="119"/>
    </location>
    <ligand>
        <name>substrate</name>
    </ligand>
</feature>
<evidence type="ECO:0000256" key="8">
    <source>
        <dbReference type="ARBA" id="ARBA00068659"/>
    </source>
</evidence>
<comment type="domain">
    <text evidence="9">Possesses an unusual extended V-shaped dimeric structure with each monomer consisting of three distinct domains arranged along a curved 'spinal' alpha-helix. The N-terminal catalytic domain specifically recognizes the glutamate moiety of the substrate. The second domain is the NADPH-binding domain, and the third C-terminal domain is responsible for dimerization.</text>
</comment>
<dbReference type="SUPFAM" id="SSF51735">
    <property type="entry name" value="NAD(P)-binding Rossmann-fold domains"/>
    <property type="match status" value="1"/>
</dbReference>
<comment type="pathway">
    <text evidence="1 9 14">Porphyrin-containing compound metabolism; protoporphyrin-IX biosynthesis; 5-aminolevulinate from L-glutamyl-tRNA(Glu): step 1/2.</text>
</comment>
<evidence type="ECO:0000259" key="16">
    <source>
        <dbReference type="Pfam" id="PF01488"/>
    </source>
</evidence>
<evidence type="ECO:0000256" key="9">
    <source>
        <dbReference type="HAMAP-Rule" id="MF_00087"/>
    </source>
</evidence>
<dbReference type="UniPathway" id="UPA00251">
    <property type="reaction ID" value="UER00316"/>
</dbReference>
<evidence type="ECO:0000256" key="11">
    <source>
        <dbReference type="PIRSR" id="PIRSR000445-2"/>
    </source>
</evidence>
<proteinExistence type="inferred from homology"/>
<dbReference type="Pfam" id="PF05201">
    <property type="entry name" value="GlutR_N"/>
    <property type="match status" value="1"/>
</dbReference>
<dbReference type="PANTHER" id="PTHR43013:SF1">
    <property type="entry name" value="GLUTAMYL-TRNA REDUCTASE"/>
    <property type="match status" value="1"/>
</dbReference>
<evidence type="ECO:0000259" key="17">
    <source>
        <dbReference type="Pfam" id="PF05201"/>
    </source>
</evidence>
<dbReference type="KEGG" id="pfer:IRI77_03825"/>
<feature type="domain" description="Quinate/shikimate 5-dehydrogenase/glutamyl-tRNA reductase" evidence="16">
    <location>
        <begin position="170"/>
        <end position="303"/>
    </location>
</feature>
<comment type="subunit">
    <text evidence="9">Homodimer.</text>
</comment>
<dbReference type="InterPro" id="IPR006151">
    <property type="entry name" value="Shikm_DH/Glu-tRNA_Rdtase"/>
</dbReference>
<evidence type="ECO:0000256" key="7">
    <source>
        <dbReference type="ARBA" id="ARBA00047464"/>
    </source>
</evidence>
<dbReference type="FunFam" id="3.40.50.720:FF:000031">
    <property type="entry name" value="Glutamyl-tRNA reductase"/>
    <property type="match status" value="1"/>
</dbReference>
<evidence type="ECO:0000256" key="13">
    <source>
        <dbReference type="PIRSR" id="PIRSR000445-4"/>
    </source>
</evidence>
<evidence type="ECO:0000256" key="5">
    <source>
        <dbReference type="ARBA" id="ARBA00023002"/>
    </source>
</evidence>
<feature type="domain" description="Tetrapyrrole biosynthesis glutamyl-tRNA reductase dimerisation" evidence="15">
    <location>
        <begin position="319"/>
        <end position="418"/>
    </location>
</feature>
<evidence type="ECO:0000256" key="2">
    <source>
        <dbReference type="ARBA" id="ARBA00005916"/>
    </source>
</evidence>
<feature type="binding site" evidence="9 11">
    <location>
        <position position="108"/>
    </location>
    <ligand>
        <name>substrate</name>
    </ligand>
</feature>
<evidence type="ECO:0000259" key="15">
    <source>
        <dbReference type="Pfam" id="PF00745"/>
    </source>
</evidence>
<dbReference type="EC" id="1.2.1.70" evidence="3 9"/>
<dbReference type="HAMAP" id="MF_00087">
    <property type="entry name" value="Glu_tRNA_reductase"/>
    <property type="match status" value="1"/>
</dbReference>
<dbReference type="PROSITE" id="PS00747">
    <property type="entry name" value="GLUTR"/>
    <property type="match status" value="1"/>
</dbReference>
<reference evidence="18 19" key="1">
    <citation type="submission" date="2020-10" db="EMBL/GenBank/DDBJ databases">
        <title>Complete genome sequence of Paludibaculum fermentans P105T, a facultatively anaerobic acidobacterium capable of dissimilatory Fe(III) reduction.</title>
        <authorList>
            <person name="Dedysh S.N."/>
            <person name="Beletsky A.V."/>
            <person name="Kulichevskaya I.S."/>
            <person name="Mardanov A.V."/>
            <person name="Ravin N.V."/>
        </authorList>
    </citation>
    <scope>NUCLEOTIDE SEQUENCE [LARGE SCALE GENOMIC DNA]</scope>
    <source>
        <strain evidence="18 19">P105</strain>
    </source>
</reference>
<feature type="domain" description="Glutamyl-tRNA reductase N-terminal" evidence="17">
    <location>
        <begin position="7"/>
        <end position="155"/>
    </location>
</feature>
<dbReference type="InterPro" id="IPR036291">
    <property type="entry name" value="NAD(P)-bd_dom_sf"/>
</dbReference>
<keyword evidence="5 9" id="KW-0560">Oxidoreductase</keyword>
<dbReference type="InterPro" id="IPR036453">
    <property type="entry name" value="GluRdtase_dimer_dom_sf"/>
</dbReference>
<dbReference type="AlphaFoldDB" id="A0A7S7NSU5"/>
<sequence length="421" mass="47022">MKVMLTGLSYKTAPVEVRERLAFAESALGEALGNLRSQGGAEEAMILSTCNRVEVAIATNGEIDLDQVLGIIAQSRGIDAVWLRPYLYTFRDEEAIRHLFRVAASLDSMVLGEPQILGQLKAAYAAAKEHGSLSNFLDSVLTRAFTVAKRVRSETDIGRSAVSVSYAAIELAKQIFGQLSSKKVLLVGAGKMSELAARHLHRAGCEQILVTNRTRARAEEMAGLVGGHVIDYETFHARLPEMDIVITSSGAPDYLLKKDEMKQVLKKRQNRPIFLIDIAVPRNIDPALNDIENIYLYDIDDLGREVEQNRKARQREADQAELIIDEEIARLLERMKAREVAPTIVSLQHRFEEMGRLEYERIRGKLGPLSPQQEEVLAAYTRGLLNKIAHGPLTEIRRAAAQPEGDRVLTLIRRMFRLEDS</sequence>
<dbReference type="InterPro" id="IPR015895">
    <property type="entry name" value="4pyrrol_synth_GluRdtase_N"/>
</dbReference>
<keyword evidence="19" id="KW-1185">Reference proteome</keyword>
<dbReference type="InterPro" id="IPR036343">
    <property type="entry name" value="GluRdtase_N_sf"/>
</dbReference>
<comment type="catalytic activity">
    <reaction evidence="7 9 14">
        <text>(S)-4-amino-5-oxopentanoate + tRNA(Glu) + NADP(+) = L-glutamyl-tRNA(Glu) + NADPH + H(+)</text>
        <dbReference type="Rhea" id="RHEA:12344"/>
        <dbReference type="Rhea" id="RHEA-COMP:9663"/>
        <dbReference type="Rhea" id="RHEA-COMP:9680"/>
        <dbReference type="ChEBI" id="CHEBI:15378"/>
        <dbReference type="ChEBI" id="CHEBI:57501"/>
        <dbReference type="ChEBI" id="CHEBI:57783"/>
        <dbReference type="ChEBI" id="CHEBI:58349"/>
        <dbReference type="ChEBI" id="CHEBI:78442"/>
        <dbReference type="ChEBI" id="CHEBI:78520"/>
        <dbReference type="EC" id="1.2.1.70"/>
    </reaction>
</comment>
<comment type="function">
    <text evidence="9">Catalyzes the NADPH-dependent reduction of glutamyl-tRNA(Glu) to glutamate 1-semialdehyde (GSA).</text>
</comment>
<dbReference type="Pfam" id="PF00745">
    <property type="entry name" value="GlutR_dimer"/>
    <property type="match status" value="1"/>
</dbReference>
<evidence type="ECO:0000256" key="6">
    <source>
        <dbReference type="ARBA" id="ARBA00023244"/>
    </source>
</evidence>
<dbReference type="GO" id="GO:0050661">
    <property type="term" value="F:NADP binding"/>
    <property type="evidence" value="ECO:0007669"/>
    <property type="project" value="InterPro"/>
</dbReference>
<evidence type="ECO:0000313" key="19">
    <source>
        <dbReference type="Proteomes" id="UP000593892"/>
    </source>
</evidence>
<dbReference type="Proteomes" id="UP000593892">
    <property type="component" value="Chromosome"/>
</dbReference>
<dbReference type="EMBL" id="CP063849">
    <property type="protein sequence ID" value="QOY89098.1"/>
    <property type="molecule type" value="Genomic_DNA"/>
</dbReference>
<evidence type="ECO:0000256" key="3">
    <source>
        <dbReference type="ARBA" id="ARBA00012970"/>
    </source>
</evidence>
<comment type="miscellaneous">
    <text evidence="9">During catalysis, the active site Cys acts as a nucleophile attacking the alpha-carbonyl group of tRNA-bound glutamate with the formation of a thioester intermediate between enzyme and glutamate, and the concomitant release of tRNA(Glu). The thioester intermediate is finally reduced by direct hydride transfer from NADPH, to form the product GSA.</text>
</comment>
<dbReference type="SUPFAM" id="SSF69075">
    <property type="entry name" value="Glutamyl tRNA-reductase dimerization domain"/>
    <property type="match status" value="1"/>
</dbReference>
<dbReference type="Gene3D" id="3.30.460.30">
    <property type="entry name" value="Glutamyl-tRNA reductase, N-terminal domain"/>
    <property type="match status" value="1"/>
</dbReference>
<dbReference type="NCBIfam" id="TIGR01035">
    <property type="entry name" value="hemA"/>
    <property type="match status" value="1"/>
</dbReference>
<dbReference type="InterPro" id="IPR018214">
    <property type="entry name" value="GluRdtase_CS"/>
</dbReference>
<dbReference type="GO" id="GO:0008883">
    <property type="term" value="F:glutamyl-tRNA reductase activity"/>
    <property type="evidence" value="ECO:0007669"/>
    <property type="project" value="UniProtKB-UniRule"/>
</dbReference>
<comment type="similarity">
    <text evidence="2 9 14">Belongs to the glutamyl-tRNA reductase family.</text>
</comment>
<dbReference type="PIRSF" id="PIRSF000445">
    <property type="entry name" value="4pyrrol_synth_GluRdtase"/>
    <property type="match status" value="1"/>
</dbReference>
<evidence type="ECO:0000313" key="18">
    <source>
        <dbReference type="EMBL" id="QOY89098.1"/>
    </source>
</evidence>
<feature type="active site" description="Nucleophile" evidence="9 10">
    <location>
        <position position="50"/>
    </location>
</feature>
<feature type="binding site" evidence="9 11">
    <location>
        <begin position="113"/>
        <end position="115"/>
    </location>
    <ligand>
        <name>substrate</name>
    </ligand>
</feature>
<evidence type="ECO:0000256" key="10">
    <source>
        <dbReference type="PIRSR" id="PIRSR000445-1"/>
    </source>
</evidence>
<dbReference type="Gene3D" id="3.40.50.720">
    <property type="entry name" value="NAD(P)-binding Rossmann-like Domain"/>
    <property type="match status" value="1"/>
</dbReference>
<dbReference type="SUPFAM" id="SSF69742">
    <property type="entry name" value="Glutamyl tRNA-reductase catalytic, N-terminal domain"/>
    <property type="match status" value="1"/>
</dbReference>
<feature type="binding site" evidence="9 12">
    <location>
        <begin position="188"/>
        <end position="193"/>
    </location>
    <ligand>
        <name>NADP(+)</name>
        <dbReference type="ChEBI" id="CHEBI:58349"/>
    </ligand>
</feature>
<dbReference type="RefSeq" id="WP_194450760.1">
    <property type="nucleotide sequence ID" value="NZ_CP063849.1"/>
</dbReference>
<dbReference type="InterPro" id="IPR000343">
    <property type="entry name" value="4pyrrol_synth_GluRdtase"/>
</dbReference>
<dbReference type="PANTHER" id="PTHR43013">
    <property type="entry name" value="GLUTAMYL-TRNA REDUCTASE"/>
    <property type="match status" value="1"/>
</dbReference>
<dbReference type="InterPro" id="IPR015896">
    <property type="entry name" value="4pyrrol_synth_GluRdtase_dimer"/>
</dbReference>
<organism evidence="18 19">
    <name type="scientific">Paludibaculum fermentans</name>
    <dbReference type="NCBI Taxonomy" id="1473598"/>
    <lineage>
        <taxon>Bacteria</taxon>
        <taxon>Pseudomonadati</taxon>
        <taxon>Acidobacteriota</taxon>
        <taxon>Terriglobia</taxon>
        <taxon>Bryobacterales</taxon>
        <taxon>Bryobacteraceae</taxon>
        <taxon>Paludibaculum</taxon>
    </lineage>
</organism>
<accession>A0A7S7NSU5</accession>